<feature type="transmembrane region" description="Helical" evidence="7">
    <location>
        <begin position="220"/>
        <end position="242"/>
    </location>
</feature>
<evidence type="ECO:0000256" key="7">
    <source>
        <dbReference type="RuleBase" id="RU363032"/>
    </source>
</evidence>
<dbReference type="PROSITE" id="PS50928">
    <property type="entry name" value="ABC_TM1"/>
    <property type="match status" value="1"/>
</dbReference>
<protein>
    <submittedName>
        <fullName evidence="10">Carbohydrate ABC transporter permease</fullName>
    </submittedName>
</protein>
<dbReference type="EMBL" id="BAAAQN010000012">
    <property type="protein sequence ID" value="GAA2026529.1"/>
    <property type="molecule type" value="Genomic_DNA"/>
</dbReference>
<keyword evidence="4 7" id="KW-0812">Transmembrane</keyword>
<dbReference type="PANTHER" id="PTHR43744">
    <property type="entry name" value="ABC TRANSPORTER PERMEASE PROTEIN MG189-RELATED-RELATED"/>
    <property type="match status" value="1"/>
</dbReference>
<keyword evidence="6 7" id="KW-0472">Membrane</keyword>
<evidence type="ECO:0000259" key="9">
    <source>
        <dbReference type="PROSITE" id="PS50928"/>
    </source>
</evidence>
<feature type="transmembrane region" description="Helical" evidence="7">
    <location>
        <begin position="175"/>
        <end position="199"/>
    </location>
</feature>
<accession>A0ABP5FJ58</accession>
<dbReference type="CDD" id="cd06261">
    <property type="entry name" value="TM_PBP2"/>
    <property type="match status" value="1"/>
</dbReference>
<feature type="transmembrane region" description="Helical" evidence="7">
    <location>
        <begin position="277"/>
        <end position="296"/>
    </location>
</feature>
<evidence type="ECO:0000256" key="1">
    <source>
        <dbReference type="ARBA" id="ARBA00004651"/>
    </source>
</evidence>
<dbReference type="InterPro" id="IPR035906">
    <property type="entry name" value="MetI-like_sf"/>
</dbReference>
<comment type="subcellular location">
    <subcellularLocation>
        <location evidence="1 7">Cell membrane</location>
        <topology evidence="1 7">Multi-pass membrane protein</topology>
    </subcellularLocation>
</comment>
<dbReference type="Proteomes" id="UP001500751">
    <property type="component" value="Unassembled WGS sequence"/>
</dbReference>
<comment type="similarity">
    <text evidence="7">Belongs to the binding-protein-dependent transport system permease family.</text>
</comment>
<organism evidence="10 11">
    <name type="scientific">Catenulispora yoronensis</name>
    <dbReference type="NCBI Taxonomy" id="450799"/>
    <lineage>
        <taxon>Bacteria</taxon>
        <taxon>Bacillati</taxon>
        <taxon>Actinomycetota</taxon>
        <taxon>Actinomycetes</taxon>
        <taxon>Catenulisporales</taxon>
        <taxon>Catenulisporaceae</taxon>
        <taxon>Catenulispora</taxon>
    </lineage>
</organism>
<evidence type="ECO:0000256" key="6">
    <source>
        <dbReference type="ARBA" id="ARBA00023136"/>
    </source>
</evidence>
<feature type="transmembrane region" description="Helical" evidence="7">
    <location>
        <begin position="45"/>
        <end position="64"/>
    </location>
</feature>
<comment type="caution">
    <text evidence="10">The sequence shown here is derived from an EMBL/GenBank/DDBJ whole genome shotgun (WGS) entry which is preliminary data.</text>
</comment>
<feature type="compositionally biased region" description="Basic and acidic residues" evidence="8">
    <location>
        <begin position="7"/>
        <end position="17"/>
    </location>
</feature>
<name>A0ABP5FJ58_9ACTN</name>
<evidence type="ECO:0000256" key="4">
    <source>
        <dbReference type="ARBA" id="ARBA00022692"/>
    </source>
</evidence>
<evidence type="ECO:0000256" key="8">
    <source>
        <dbReference type="SAM" id="MobiDB-lite"/>
    </source>
</evidence>
<feature type="transmembrane region" description="Helical" evidence="7">
    <location>
        <begin position="142"/>
        <end position="163"/>
    </location>
</feature>
<keyword evidence="5 7" id="KW-1133">Transmembrane helix</keyword>
<feature type="domain" description="ABC transmembrane type-1" evidence="9">
    <location>
        <begin position="107"/>
        <end position="295"/>
    </location>
</feature>
<evidence type="ECO:0000256" key="2">
    <source>
        <dbReference type="ARBA" id="ARBA00022448"/>
    </source>
</evidence>
<keyword evidence="2 7" id="KW-0813">Transport</keyword>
<keyword evidence="11" id="KW-1185">Reference proteome</keyword>
<feature type="transmembrane region" description="Helical" evidence="7">
    <location>
        <begin position="111"/>
        <end position="133"/>
    </location>
</feature>
<dbReference type="SUPFAM" id="SSF161098">
    <property type="entry name" value="MetI-like"/>
    <property type="match status" value="1"/>
</dbReference>
<feature type="region of interest" description="Disordered" evidence="8">
    <location>
        <begin position="1"/>
        <end position="35"/>
    </location>
</feature>
<dbReference type="InterPro" id="IPR000515">
    <property type="entry name" value="MetI-like"/>
</dbReference>
<dbReference type="Gene3D" id="1.10.3720.10">
    <property type="entry name" value="MetI-like"/>
    <property type="match status" value="1"/>
</dbReference>
<evidence type="ECO:0000313" key="10">
    <source>
        <dbReference type="EMBL" id="GAA2026529.1"/>
    </source>
</evidence>
<evidence type="ECO:0000313" key="11">
    <source>
        <dbReference type="Proteomes" id="UP001500751"/>
    </source>
</evidence>
<dbReference type="RefSeq" id="WP_344665829.1">
    <property type="nucleotide sequence ID" value="NZ_BAAAQN010000012.1"/>
</dbReference>
<dbReference type="PANTHER" id="PTHR43744:SF3">
    <property type="entry name" value="LACTOSE TRANSPORT SYSTEM PERMEASE PROTEIN LACG"/>
    <property type="match status" value="1"/>
</dbReference>
<sequence>MTATTADEPRELQERRVAPRGRALPHPDRKGRSPIFDAPTRTGLVFRYLILTIVLLVSIGPMLWELSTALKSKTEDVFTQSIHLLPRHPTLDNFGQVQRTIPVWHFAVNSLTVAFVNVAGNVVGATLAGYVLARLKFKGRKLLLGVFVSTLILPAEVTIISKFQFITNLGLGDTLLGVCLPDMIAMTNVLLMRNAFLALPKEVEEAAIIDGANAVQRLRFIGIPAVKGVLSVISIFAFIGAWDDFLWPLLVLQTPDKLTLTVGLSYLDGQWSHDPRVIAAGTMIALIPILALFLGLQRYFFRGVAEGAIKG</sequence>
<proteinExistence type="inferred from homology"/>
<gene>
    <name evidence="10" type="ORF">GCM10009839_26250</name>
</gene>
<keyword evidence="3" id="KW-1003">Cell membrane</keyword>
<evidence type="ECO:0000256" key="3">
    <source>
        <dbReference type="ARBA" id="ARBA00022475"/>
    </source>
</evidence>
<reference evidence="11" key="1">
    <citation type="journal article" date="2019" name="Int. J. Syst. Evol. Microbiol.">
        <title>The Global Catalogue of Microorganisms (GCM) 10K type strain sequencing project: providing services to taxonomists for standard genome sequencing and annotation.</title>
        <authorList>
            <consortium name="The Broad Institute Genomics Platform"/>
            <consortium name="The Broad Institute Genome Sequencing Center for Infectious Disease"/>
            <person name="Wu L."/>
            <person name="Ma J."/>
        </authorList>
    </citation>
    <scope>NUCLEOTIDE SEQUENCE [LARGE SCALE GENOMIC DNA]</scope>
    <source>
        <strain evidence="11">JCM 16014</strain>
    </source>
</reference>
<dbReference type="Pfam" id="PF00528">
    <property type="entry name" value="BPD_transp_1"/>
    <property type="match status" value="1"/>
</dbReference>
<evidence type="ECO:0000256" key="5">
    <source>
        <dbReference type="ARBA" id="ARBA00022989"/>
    </source>
</evidence>